<evidence type="ECO:0000313" key="8">
    <source>
        <dbReference type="Proteomes" id="UP000076603"/>
    </source>
</evidence>
<feature type="transmembrane region" description="Helical" evidence="6">
    <location>
        <begin position="97"/>
        <end position="116"/>
    </location>
</feature>
<proteinExistence type="predicted"/>
<protein>
    <recommendedName>
        <fullName evidence="9">ATP synthase I chain</fullName>
    </recommendedName>
</protein>
<evidence type="ECO:0008006" key="9">
    <source>
        <dbReference type="Google" id="ProtNLM"/>
    </source>
</evidence>
<dbReference type="STRING" id="1121326.CLMAG_45710"/>
<dbReference type="GO" id="GO:0005886">
    <property type="term" value="C:plasma membrane"/>
    <property type="evidence" value="ECO:0007669"/>
    <property type="project" value="UniProtKB-SubCell"/>
</dbReference>
<keyword evidence="3 6" id="KW-0812">Transmembrane</keyword>
<dbReference type="Pfam" id="PF03899">
    <property type="entry name" value="ATP-synt_I"/>
    <property type="match status" value="1"/>
</dbReference>
<dbReference type="RefSeq" id="WP_066627455.1">
    <property type="nucleotide sequence ID" value="NZ_FQXL01000006.1"/>
</dbReference>
<keyword evidence="5 6" id="KW-0472">Membrane</keyword>
<dbReference type="AlphaFoldDB" id="A0A161WEJ4"/>
<keyword evidence="2" id="KW-1003">Cell membrane</keyword>
<evidence type="ECO:0000256" key="1">
    <source>
        <dbReference type="ARBA" id="ARBA00004651"/>
    </source>
</evidence>
<dbReference type="OrthoDB" id="1938348at2"/>
<keyword evidence="4 6" id="KW-1133">Transmembrane helix</keyword>
<dbReference type="InterPro" id="IPR005598">
    <property type="entry name" value="ATP_synth_I"/>
</dbReference>
<dbReference type="EMBL" id="LWAE01000006">
    <property type="protein sequence ID" value="KZL90085.1"/>
    <property type="molecule type" value="Genomic_DNA"/>
</dbReference>
<name>A0A161WEJ4_9CLOT</name>
<comment type="caution">
    <text evidence="7">The sequence shown here is derived from an EMBL/GenBank/DDBJ whole genome shotgun (WGS) entry which is preliminary data.</text>
</comment>
<dbReference type="Proteomes" id="UP000076603">
    <property type="component" value="Unassembled WGS sequence"/>
</dbReference>
<feature type="transmembrane region" description="Helical" evidence="6">
    <location>
        <begin position="12"/>
        <end position="31"/>
    </location>
</feature>
<keyword evidence="8" id="KW-1185">Reference proteome</keyword>
<evidence type="ECO:0000256" key="5">
    <source>
        <dbReference type="ARBA" id="ARBA00023136"/>
    </source>
</evidence>
<evidence type="ECO:0000256" key="6">
    <source>
        <dbReference type="SAM" id="Phobius"/>
    </source>
</evidence>
<sequence>MKYDLRDVFGKVIIFDIMIGVICAGFFQLIFKKYSLIFLGGLVLALINFLVNGIITEYMLLKNKNKYVLSTSIGLIVRVAVVCGIAIFVYRIDQFNVVAYMLGYSCHFISLTLYGIKINNEGK</sequence>
<organism evidence="7 8">
    <name type="scientific">Clostridium magnum DSM 2767</name>
    <dbReference type="NCBI Taxonomy" id="1121326"/>
    <lineage>
        <taxon>Bacteria</taxon>
        <taxon>Bacillati</taxon>
        <taxon>Bacillota</taxon>
        <taxon>Clostridia</taxon>
        <taxon>Eubacteriales</taxon>
        <taxon>Clostridiaceae</taxon>
        <taxon>Clostridium</taxon>
    </lineage>
</organism>
<feature type="transmembrane region" description="Helical" evidence="6">
    <location>
        <begin position="67"/>
        <end position="91"/>
    </location>
</feature>
<gene>
    <name evidence="7" type="ORF">CLMAG_45710</name>
</gene>
<evidence type="ECO:0000256" key="3">
    <source>
        <dbReference type="ARBA" id="ARBA00022692"/>
    </source>
</evidence>
<evidence type="ECO:0000313" key="7">
    <source>
        <dbReference type="EMBL" id="KZL90085.1"/>
    </source>
</evidence>
<reference evidence="7 8" key="1">
    <citation type="submission" date="2016-04" db="EMBL/GenBank/DDBJ databases">
        <title>Genome sequence of Clostridium magnum DSM 2767.</title>
        <authorList>
            <person name="Poehlein A."/>
            <person name="Uhlig R."/>
            <person name="Fischer R."/>
            <person name="Bahl H."/>
            <person name="Daniel R."/>
        </authorList>
    </citation>
    <scope>NUCLEOTIDE SEQUENCE [LARGE SCALE GENOMIC DNA]</scope>
    <source>
        <strain evidence="7 8">DSM 2767</strain>
    </source>
</reference>
<evidence type="ECO:0000256" key="2">
    <source>
        <dbReference type="ARBA" id="ARBA00022475"/>
    </source>
</evidence>
<comment type="subcellular location">
    <subcellularLocation>
        <location evidence="1">Cell membrane</location>
        <topology evidence="1">Multi-pass membrane protein</topology>
    </subcellularLocation>
</comment>
<evidence type="ECO:0000256" key="4">
    <source>
        <dbReference type="ARBA" id="ARBA00022989"/>
    </source>
</evidence>
<accession>A0A161WEJ4</accession>
<feature type="transmembrane region" description="Helical" evidence="6">
    <location>
        <begin position="37"/>
        <end position="55"/>
    </location>
</feature>
<dbReference type="PATRIC" id="fig|1121326.3.peg.4633"/>